<comment type="caution">
    <text evidence="1">The sequence shown here is derived from an EMBL/GenBank/DDBJ whole genome shotgun (WGS) entry which is preliminary data.</text>
</comment>
<dbReference type="Proteomes" id="UP000474024">
    <property type="component" value="Unassembled WGS sequence"/>
</dbReference>
<keyword evidence="2" id="KW-1185">Reference proteome</keyword>
<dbReference type="AlphaFoldDB" id="A0A6L5YPE4"/>
<accession>A0A6L5YPE4</accession>
<gene>
    <name evidence="1" type="ORF">FYJ75_02215</name>
</gene>
<proteinExistence type="predicted"/>
<protein>
    <submittedName>
        <fullName evidence="1">TnpV protein</fullName>
    </submittedName>
</protein>
<evidence type="ECO:0000313" key="2">
    <source>
        <dbReference type="Proteomes" id="UP000474024"/>
    </source>
</evidence>
<sequence>MEKHIIGENGISYTLGEDGLYYPDLQIPEGTHYEIGKYGRMRWEYLKNHRRGEYIKLLMNGRLNEYLHEVDTQCYERLELLVEQMKAGTGITEELKATDQMKWVGLMNNVRSSADEIVLKELIYV</sequence>
<name>A0A6L5YPE4_9FIRM</name>
<dbReference type="InterPro" id="IPR026989">
    <property type="entry name" value="TnpV"/>
</dbReference>
<dbReference type="Pfam" id="PF14198">
    <property type="entry name" value="TnpV"/>
    <property type="match status" value="1"/>
</dbReference>
<dbReference type="RefSeq" id="WP_154428391.1">
    <property type="nucleotide sequence ID" value="NZ_VUNI01000002.1"/>
</dbReference>
<reference evidence="1 2" key="1">
    <citation type="submission" date="2019-08" db="EMBL/GenBank/DDBJ databases">
        <title>In-depth cultivation of the pig gut microbiome towards novel bacterial diversity and tailored functional studies.</title>
        <authorList>
            <person name="Wylensek D."/>
            <person name="Hitch T.C.A."/>
            <person name="Clavel T."/>
        </authorList>
    </citation>
    <scope>NUCLEOTIDE SEQUENCE [LARGE SCALE GENOMIC DNA]</scope>
    <source>
        <strain evidence="1 2">MUC/MUC-530-WT-4D</strain>
    </source>
</reference>
<organism evidence="1 2">
    <name type="scientific">Roseburia porci</name>
    <dbReference type="NCBI Taxonomy" id="2605790"/>
    <lineage>
        <taxon>Bacteria</taxon>
        <taxon>Bacillati</taxon>
        <taxon>Bacillota</taxon>
        <taxon>Clostridia</taxon>
        <taxon>Lachnospirales</taxon>
        <taxon>Lachnospiraceae</taxon>
        <taxon>Roseburia</taxon>
    </lineage>
</organism>
<evidence type="ECO:0000313" key="1">
    <source>
        <dbReference type="EMBL" id="MST73849.1"/>
    </source>
</evidence>
<dbReference type="EMBL" id="VUNI01000002">
    <property type="protein sequence ID" value="MST73849.1"/>
    <property type="molecule type" value="Genomic_DNA"/>
</dbReference>